<keyword evidence="8" id="KW-1185">Reference proteome</keyword>
<dbReference type="InterPro" id="IPR004177">
    <property type="entry name" value="DDHD_dom"/>
</dbReference>
<dbReference type="CDD" id="cd08889">
    <property type="entry name" value="SRPBCC_PITPNM1-2_like"/>
    <property type="match status" value="1"/>
</dbReference>
<feature type="domain" description="DDHD" evidence="7">
    <location>
        <begin position="705"/>
        <end position="899"/>
    </location>
</feature>
<evidence type="ECO:0000256" key="4">
    <source>
        <dbReference type="ARBA" id="ARBA00022553"/>
    </source>
</evidence>
<comment type="similarity">
    <text evidence="2">Belongs to the PtdIns transfer protein family. PI transfer class IIA subfamily.</text>
</comment>
<gene>
    <name evidence="9" type="primary">LOC106580355</name>
</gene>
<dbReference type="SMART" id="SM01127">
    <property type="entry name" value="DDHD"/>
    <property type="match status" value="1"/>
</dbReference>
<dbReference type="SUPFAM" id="SSF56784">
    <property type="entry name" value="HAD-like"/>
    <property type="match status" value="1"/>
</dbReference>
<dbReference type="Pfam" id="PF02121">
    <property type="entry name" value="IP_trans"/>
    <property type="match status" value="1"/>
</dbReference>
<dbReference type="GO" id="GO:0008525">
    <property type="term" value="F:phosphatidylcholine transporter activity"/>
    <property type="evidence" value="ECO:0007669"/>
    <property type="project" value="TreeGrafter"/>
</dbReference>
<dbReference type="PANTHER" id="PTHR10658:SF84">
    <property type="entry name" value="MEMBRANE-ASSOCIATED PHOSPHATIDYLINOSITOL TRANSFER PROTEIN 2"/>
    <property type="match status" value="1"/>
</dbReference>
<evidence type="ECO:0000256" key="2">
    <source>
        <dbReference type="ARBA" id="ARBA00010316"/>
    </source>
</evidence>
<sequence length="1294" mass="144090">MLIKEYRIPMPMSVDEYRIAQLYMIQKKSRDETCGEGSGVEILENKPYENGPGGIGQYTHKVYHIGMHIPSWFRSILPKAALRVEEESWNAYPYTRTRYTCPFVEKFSIDIETYYKPDTGNQPDVFNMSPAEKRLRTLDPIDIVKDPITPHEYLQEEDPRIYRSDKTKRGPLQEDWIEEYNNNPGKTPIMCAYKLCKVEFRYWGMQSKIERFIHDVGLRKVMVRAHRQAWCWQDEWYGLTIEDIRQLELETQLALAQKMAHFSQAEEATEANGAVSSPDRNHEVKDTINSLEAEEVVSAGGRGDTLQTKRAGLTKQWSTSSRSSRSSKRGASPSHHSLSEWRMQSIARDSEDSSEEEFFDAHENLSGDEEVFPKEIAKWNSNELMDKIESADAEDTPGELYKDMAGDYEREVGDERLDEDLSSQQCLQPSKIHVLILVLHGGNILDTGGGDQTSKQGDVNTISTAFDTVMRVHYPTALGRIAIRLVPCPAICAEAFSLVSNLSPYSYDESCLSSSQDHIPLAALPLLATSAPQYQEAVATVIMRANQVYNDFIRSLDGTTFSGQVCLIGDCVGGILGFDALCISNQTIGESQNSSRRGSVISVQDQDLLSPGIIINSGYGSASPTLESSRHLSRSNVDIPRSGGPDDPKRQLPRKTSDSSTYELDTINHHQAFLTSIHSSVLRTDPCSRRSSSSTFQDAGSLGKFEFEVADFFLFGSPLGLVLALRKTVIPVLDVAQLRPACQQVYNLFHPADPSASRLEPLLEKKFHLLPPFNVPRYTRFPLGDGNSALLADFVQSHGGVFMDSSYPSSPVTGPHCRGLRRASEVSVASQVSGMADSYTATNIANIAARWWGTKRVDFALYCPDALTAFPTVALPHLFHASYWESTDVVSFLLRQVMRHENSSILELDGKEVSEFTPSKPREKWLRKRTLVKIRNVTANHRVNDAVFTEGGLQIVTGRFMYGPLDMVTLTGEKVDIHIMTQPPSGDWVYFDTELTNGSGRVSFIIPESKRLGVGVYPVKLVVRGDHTFADSYLTVLPHGTEFVVFSIDGSFAASVSIMGSDPKVRAGAVDVVRHWQDLGYLIVYVTGRPDMQKQRVVAWLSQHNFPHGIVSFCDGLVHDPLRHKANFLKSLMEAHMKIFACYGSTKDIAVYTSIGLSPSQIYIIGRSSKKMQAQCQFITEGYATHLSQLEYNQRSRPAKTSSARMVLRKGSFGLGASSDFLRKRNHLLRTISAQPTSSLPSGSGHSRPERTQSQSDSHSQHGPGPAQRSMSITAGCWGRSGSTKLEPGVFNPK</sequence>
<dbReference type="Pfam" id="PF24695">
    <property type="entry name" value="PITM1-3"/>
    <property type="match status" value="1"/>
</dbReference>
<evidence type="ECO:0000256" key="3">
    <source>
        <dbReference type="ARBA" id="ARBA00022481"/>
    </source>
</evidence>
<dbReference type="InterPro" id="IPR023214">
    <property type="entry name" value="HAD_sf"/>
</dbReference>
<keyword evidence="4" id="KW-0597">Phosphoprotein</keyword>
<evidence type="ECO:0000259" key="7">
    <source>
        <dbReference type="PROSITE" id="PS51043"/>
    </source>
</evidence>
<evidence type="ECO:0000313" key="8">
    <source>
        <dbReference type="Proteomes" id="UP001652741"/>
    </source>
</evidence>
<feature type="compositionally biased region" description="Low complexity" evidence="6">
    <location>
        <begin position="318"/>
        <end position="334"/>
    </location>
</feature>
<dbReference type="InterPro" id="IPR036412">
    <property type="entry name" value="HAD-like_sf"/>
</dbReference>
<dbReference type="GO" id="GO:0031210">
    <property type="term" value="F:phosphatidylcholine binding"/>
    <property type="evidence" value="ECO:0007669"/>
    <property type="project" value="TreeGrafter"/>
</dbReference>
<dbReference type="Bgee" id="ENSSSAG00000077962">
    <property type="expression patterns" value="Expressed in pituitary gland and 12 other cell types or tissues"/>
</dbReference>
<evidence type="ECO:0000256" key="6">
    <source>
        <dbReference type="SAM" id="MobiDB-lite"/>
    </source>
</evidence>
<name>A0A1S3NMX4_SALSA</name>
<dbReference type="GO" id="GO:0046872">
    <property type="term" value="F:metal ion binding"/>
    <property type="evidence" value="ECO:0007669"/>
    <property type="project" value="InterPro"/>
</dbReference>
<dbReference type="Pfam" id="PF02862">
    <property type="entry name" value="DDHD"/>
    <property type="match status" value="1"/>
</dbReference>
<evidence type="ECO:0000313" key="9">
    <source>
        <dbReference type="RefSeq" id="XP_014016777.2"/>
    </source>
</evidence>
<dbReference type="Proteomes" id="UP001652741">
    <property type="component" value="Chromosome ssa20"/>
</dbReference>
<dbReference type="SUPFAM" id="SSF55961">
    <property type="entry name" value="Bet v1-like"/>
    <property type="match status" value="1"/>
</dbReference>
<dbReference type="SMART" id="SM00775">
    <property type="entry name" value="LNS2"/>
    <property type="match status" value="1"/>
</dbReference>
<reference evidence="9" key="1">
    <citation type="submission" date="2025-08" db="UniProtKB">
        <authorList>
            <consortium name="RefSeq"/>
        </authorList>
    </citation>
    <scope>IDENTIFICATION</scope>
</reference>
<organism evidence="8 9">
    <name type="scientific">Salmo salar</name>
    <name type="common">Atlantic salmon</name>
    <dbReference type="NCBI Taxonomy" id="8030"/>
    <lineage>
        <taxon>Eukaryota</taxon>
        <taxon>Metazoa</taxon>
        <taxon>Chordata</taxon>
        <taxon>Craniata</taxon>
        <taxon>Vertebrata</taxon>
        <taxon>Euteleostomi</taxon>
        <taxon>Actinopterygii</taxon>
        <taxon>Neopterygii</taxon>
        <taxon>Teleostei</taxon>
        <taxon>Protacanthopterygii</taxon>
        <taxon>Salmoniformes</taxon>
        <taxon>Salmonidae</taxon>
        <taxon>Salmoninae</taxon>
        <taxon>Salmo</taxon>
    </lineage>
</organism>
<dbReference type="Gene3D" id="3.30.530.20">
    <property type="match status" value="1"/>
</dbReference>
<dbReference type="PRINTS" id="PR00391">
    <property type="entry name" value="PITRANSFER"/>
</dbReference>
<feature type="compositionally biased region" description="Polar residues" evidence="6">
    <location>
        <begin position="1232"/>
        <end position="1245"/>
    </location>
</feature>
<dbReference type="GO" id="GO:0008526">
    <property type="term" value="F:phosphatidylinositol transfer activity"/>
    <property type="evidence" value="ECO:0007669"/>
    <property type="project" value="TreeGrafter"/>
</dbReference>
<dbReference type="PANTHER" id="PTHR10658">
    <property type="entry name" value="PHOSPHATIDYLINOSITOL TRANSFER PROTEIN"/>
    <property type="match status" value="1"/>
</dbReference>
<evidence type="ECO:0000256" key="1">
    <source>
        <dbReference type="ARBA" id="ARBA00004184"/>
    </source>
</evidence>
<feature type="region of interest" description="Disordered" evidence="6">
    <location>
        <begin position="621"/>
        <end position="660"/>
    </location>
</feature>
<dbReference type="InterPro" id="IPR001666">
    <property type="entry name" value="PI_transfer"/>
</dbReference>
<keyword evidence="5" id="KW-0106">Calcium</keyword>
<comment type="subcellular location">
    <subcellularLocation>
        <location evidence="1">Endomembrane system</location>
        <topology evidence="1">Peripheral membrane protein</topology>
    </subcellularLocation>
</comment>
<dbReference type="Gene3D" id="3.40.50.1000">
    <property type="entry name" value="HAD superfamily/HAD-like"/>
    <property type="match status" value="1"/>
</dbReference>
<dbReference type="GO" id="GO:0035091">
    <property type="term" value="F:phosphatidylinositol binding"/>
    <property type="evidence" value="ECO:0007669"/>
    <property type="project" value="TreeGrafter"/>
</dbReference>
<feature type="region of interest" description="Disordered" evidence="6">
    <location>
        <begin position="291"/>
        <end position="369"/>
    </location>
</feature>
<feature type="region of interest" description="Disordered" evidence="6">
    <location>
        <begin position="1232"/>
        <end position="1294"/>
    </location>
</feature>
<dbReference type="RefSeq" id="XP_014016777.2">
    <property type="nucleotide sequence ID" value="XM_014161302.2"/>
</dbReference>
<dbReference type="InterPro" id="IPR055261">
    <property type="entry name" value="PI_transfer_N"/>
</dbReference>
<proteinExistence type="inferred from homology"/>
<dbReference type="PROSITE" id="PS51043">
    <property type="entry name" value="DDHD"/>
    <property type="match status" value="1"/>
</dbReference>
<dbReference type="GeneID" id="106580355"/>
<feature type="compositionally biased region" description="Basic and acidic residues" evidence="6">
    <location>
        <begin position="359"/>
        <end position="369"/>
    </location>
</feature>
<dbReference type="InterPro" id="IPR023393">
    <property type="entry name" value="START-like_dom_sf"/>
</dbReference>
<protein>
    <submittedName>
        <fullName evidence="9">Membrane-associated phosphatidylinositol transfer protein 2 isoform X2</fullName>
    </submittedName>
</protein>
<dbReference type="GO" id="GO:0005737">
    <property type="term" value="C:cytoplasm"/>
    <property type="evidence" value="ECO:0007669"/>
    <property type="project" value="TreeGrafter"/>
</dbReference>
<evidence type="ECO:0000256" key="5">
    <source>
        <dbReference type="ARBA" id="ARBA00022837"/>
    </source>
</evidence>
<accession>A0A1S3NMX4</accession>
<dbReference type="InterPro" id="IPR031315">
    <property type="entry name" value="LNS2/PITP"/>
</dbReference>
<dbReference type="GO" id="GO:0012505">
    <property type="term" value="C:endomembrane system"/>
    <property type="evidence" value="ECO:0007669"/>
    <property type="project" value="UniProtKB-SubCell"/>
</dbReference>
<keyword evidence="3" id="KW-0488">Methylation</keyword>
<dbReference type="Pfam" id="PF24694">
    <property type="entry name" value="LNS2_PITM1-3"/>
    <property type="match status" value="1"/>
</dbReference>